<organism evidence="9 10">
    <name type="scientific">Malurus cyaneus samueli</name>
    <dbReference type="NCBI Taxonomy" id="2593467"/>
    <lineage>
        <taxon>Eukaryota</taxon>
        <taxon>Metazoa</taxon>
        <taxon>Chordata</taxon>
        <taxon>Craniata</taxon>
        <taxon>Vertebrata</taxon>
        <taxon>Euteleostomi</taxon>
        <taxon>Archelosauria</taxon>
        <taxon>Archosauria</taxon>
        <taxon>Dinosauria</taxon>
        <taxon>Saurischia</taxon>
        <taxon>Theropoda</taxon>
        <taxon>Coelurosauria</taxon>
        <taxon>Aves</taxon>
        <taxon>Neognathae</taxon>
        <taxon>Neoaves</taxon>
        <taxon>Telluraves</taxon>
        <taxon>Australaves</taxon>
        <taxon>Passeriformes</taxon>
        <taxon>Meliphagoidea</taxon>
        <taxon>Maluridae</taxon>
        <taxon>Malurus</taxon>
    </lineage>
</organism>
<evidence type="ECO:0000256" key="1">
    <source>
        <dbReference type="ARBA" id="ARBA00004141"/>
    </source>
</evidence>
<evidence type="ECO:0000256" key="3">
    <source>
        <dbReference type="ARBA" id="ARBA00022692"/>
    </source>
</evidence>
<dbReference type="PANTHER" id="PTHR12668">
    <property type="entry name" value="TRANSMEMBRANE PROTEIN 14, 15"/>
    <property type="match status" value="1"/>
</dbReference>
<dbReference type="Proteomes" id="UP000694560">
    <property type="component" value="Unplaced"/>
</dbReference>
<evidence type="ECO:0000313" key="10">
    <source>
        <dbReference type="Proteomes" id="UP000694560"/>
    </source>
</evidence>
<comment type="similarity">
    <text evidence="2">Belongs to the TMEM14 family.</text>
</comment>
<dbReference type="PANTHER" id="PTHR12668:SF4">
    <property type="entry name" value="TRANSMEMBRANE PROTEIN 14C-RELATED"/>
    <property type="match status" value="1"/>
</dbReference>
<keyword evidence="10" id="KW-1185">Reference proteome</keyword>
<proteinExistence type="inferred from homology"/>
<reference evidence="9" key="2">
    <citation type="submission" date="2025-09" db="UniProtKB">
        <authorList>
            <consortium name="Ensembl"/>
        </authorList>
    </citation>
    <scope>IDENTIFICATION</scope>
</reference>
<dbReference type="GO" id="GO:0031966">
    <property type="term" value="C:mitochondrial membrane"/>
    <property type="evidence" value="ECO:0007669"/>
    <property type="project" value="TreeGrafter"/>
</dbReference>
<keyword evidence="4" id="KW-1133">Transmembrane helix</keyword>
<dbReference type="AlphaFoldDB" id="A0A8C5T547"/>
<dbReference type="Ensembl" id="ENSMCST00000001853.1">
    <property type="protein sequence ID" value="ENSMCSP00000001812.1"/>
    <property type="gene ID" value="ENSMCSG00000001350.1"/>
</dbReference>
<dbReference type="GO" id="GO:0070453">
    <property type="term" value="P:regulation of heme biosynthetic process"/>
    <property type="evidence" value="ECO:0007669"/>
    <property type="project" value="TreeGrafter"/>
</dbReference>
<reference evidence="9" key="1">
    <citation type="submission" date="2025-08" db="UniProtKB">
        <authorList>
            <consortium name="Ensembl"/>
        </authorList>
    </citation>
    <scope>IDENTIFICATION</scope>
</reference>
<evidence type="ECO:0000256" key="8">
    <source>
        <dbReference type="ARBA" id="ARBA00039421"/>
    </source>
</evidence>
<evidence type="ECO:0000313" key="9">
    <source>
        <dbReference type="Ensembl" id="ENSMCSP00000001812.1"/>
    </source>
</evidence>
<dbReference type="OrthoDB" id="5620at2759"/>
<protein>
    <recommendedName>
        <fullName evidence="8">Transmembrane protein 14C</fullName>
    </recommendedName>
</protein>
<dbReference type="InterPro" id="IPR005349">
    <property type="entry name" value="TMEM14"/>
</dbReference>
<evidence type="ECO:0000256" key="5">
    <source>
        <dbReference type="ARBA" id="ARBA00023133"/>
    </source>
</evidence>
<evidence type="ECO:0000256" key="4">
    <source>
        <dbReference type="ARBA" id="ARBA00022989"/>
    </source>
</evidence>
<evidence type="ECO:0000256" key="2">
    <source>
        <dbReference type="ARBA" id="ARBA00007590"/>
    </source>
</evidence>
<keyword evidence="5" id="KW-0350">Heme biosynthesis</keyword>
<accession>A0A8C5T547</accession>
<dbReference type="Gene3D" id="1.10.10.1740">
    <property type="entry name" value="Transmembrane protein 14-like"/>
    <property type="match status" value="1"/>
</dbReference>
<sequence>MAVDWLGFGYAALVASGGIIGYAKAGSVPSLAAGVFFGSLAGLGAYQVSQNPNNVWVSLTLFTGSPLPHLLGRPEAVHGQALITGINCRYSKLKNREAKHFPKCERQIHFCNSVVYGVFSCLCSKIFGDMFLLLLETKMHCEVCVF</sequence>
<dbReference type="GO" id="GO:0006783">
    <property type="term" value="P:heme biosynthetic process"/>
    <property type="evidence" value="ECO:0007669"/>
    <property type="project" value="UniProtKB-KW"/>
</dbReference>
<comment type="subcellular location">
    <subcellularLocation>
        <location evidence="1">Membrane</location>
        <topology evidence="1">Multi-pass membrane protein</topology>
    </subcellularLocation>
</comment>
<evidence type="ECO:0000256" key="6">
    <source>
        <dbReference type="ARBA" id="ARBA00023136"/>
    </source>
</evidence>
<name>A0A8C5T547_9PASS</name>
<keyword evidence="3" id="KW-0812">Transmembrane</keyword>
<comment type="function">
    <text evidence="7">Required for normal heme biosynthesis.</text>
</comment>
<keyword evidence="6" id="KW-0472">Membrane</keyword>
<dbReference type="Pfam" id="PF03647">
    <property type="entry name" value="Tmemb_14"/>
    <property type="match status" value="1"/>
</dbReference>
<evidence type="ECO:0000256" key="7">
    <source>
        <dbReference type="ARBA" id="ARBA00037428"/>
    </source>
</evidence>
<dbReference type="InterPro" id="IPR044890">
    <property type="entry name" value="TMEM14_sf"/>
</dbReference>